<accession>A0ABY6V373</accession>
<evidence type="ECO:0000313" key="1">
    <source>
        <dbReference type="EMBL" id="VUC36891.1"/>
    </source>
</evidence>
<organism evidence="1 2">
    <name type="scientific">Bionectria ochroleuca</name>
    <name type="common">Gliocladium roseum</name>
    <dbReference type="NCBI Taxonomy" id="29856"/>
    <lineage>
        <taxon>Eukaryota</taxon>
        <taxon>Fungi</taxon>
        <taxon>Dikarya</taxon>
        <taxon>Ascomycota</taxon>
        <taxon>Pezizomycotina</taxon>
        <taxon>Sordariomycetes</taxon>
        <taxon>Hypocreomycetidae</taxon>
        <taxon>Hypocreales</taxon>
        <taxon>Bionectriaceae</taxon>
        <taxon>Clonostachys</taxon>
    </lineage>
</organism>
<gene>
    <name evidence="1" type="ORF">CLO192961_LOCUS458025</name>
</gene>
<reference evidence="1 2" key="1">
    <citation type="submission" date="2019-06" db="EMBL/GenBank/DDBJ databases">
        <authorList>
            <person name="Broberg M."/>
        </authorList>
    </citation>
    <scope>NUCLEOTIDE SEQUENCE [LARGE SCALE GENOMIC DNA]</scope>
</reference>
<dbReference type="EMBL" id="CABFNS010000935">
    <property type="protein sequence ID" value="VUC36891.1"/>
    <property type="molecule type" value="Genomic_DNA"/>
</dbReference>
<protein>
    <submittedName>
        <fullName evidence="1">Uncharacterized protein</fullName>
    </submittedName>
</protein>
<sequence>MTQVFIPGQQLKLIIQLVECLKARWLEVCQKGQHRLQEWRQKALKKSGDDPELLKCLLLDAEKWVAVRELLQQHANATIQFGQKYNLRSSTWSPLRRLDNPSQCLEA</sequence>
<comment type="caution">
    <text evidence="1">The sequence shown here is derived from an EMBL/GenBank/DDBJ whole genome shotgun (WGS) entry which is preliminary data.</text>
</comment>
<dbReference type="Proteomes" id="UP000766486">
    <property type="component" value="Unassembled WGS sequence"/>
</dbReference>
<keyword evidence="2" id="KW-1185">Reference proteome</keyword>
<evidence type="ECO:0000313" key="2">
    <source>
        <dbReference type="Proteomes" id="UP000766486"/>
    </source>
</evidence>
<name>A0ABY6V373_BIOOC</name>
<proteinExistence type="predicted"/>